<evidence type="ECO:0000256" key="1">
    <source>
        <dbReference type="SAM" id="MobiDB-lite"/>
    </source>
</evidence>
<evidence type="ECO:0000313" key="3">
    <source>
        <dbReference type="Proteomes" id="UP000232122"/>
    </source>
</evidence>
<dbReference type="EMBL" id="NPEF02000002">
    <property type="protein sequence ID" value="MDV6234790.1"/>
    <property type="molecule type" value="Genomic_DNA"/>
</dbReference>
<sequence length="74" mass="8803">METDSIPTPSPDKNQFENSSGFNQAQKRIYSLNRSGIDEMENWVFDVKNLWNKRLDKSEKYLLKVKKERAHDKK</sequence>
<comment type="caution">
    <text evidence="2">The sequence shown here is derived from an EMBL/GenBank/DDBJ whole genome shotgun (WGS) entry which is preliminary data.</text>
</comment>
<name>A0AAE4QL46_9LEPT</name>
<proteinExistence type="predicted"/>
<keyword evidence="3" id="KW-1185">Reference proteome</keyword>
<evidence type="ECO:0000313" key="2">
    <source>
        <dbReference type="EMBL" id="MDV6234790.1"/>
    </source>
</evidence>
<dbReference type="Proteomes" id="UP000232122">
    <property type="component" value="Unassembled WGS sequence"/>
</dbReference>
<accession>A0AAE4QL46</accession>
<protein>
    <submittedName>
        <fullName evidence="2">Uncharacterized protein</fullName>
    </submittedName>
</protein>
<gene>
    <name evidence="2" type="ORF">CH379_003990</name>
</gene>
<organism evidence="2 3">
    <name type="scientific">Leptospira ellisii</name>
    <dbReference type="NCBI Taxonomy" id="2023197"/>
    <lineage>
        <taxon>Bacteria</taxon>
        <taxon>Pseudomonadati</taxon>
        <taxon>Spirochaetota</taxon>
        <taxon>Spirochaetia</taxon>
        <taxon>Leptospirales</taxon>
        <taxon>Leptospiraceae</taxon>
        <taxon>Leptospira</taxon>
    </lineage>
</organism>
<reference evidence="2 3" key="1">
    <citation type="journal article" date="2018" name="Microb. Genom.">
        <title>Deciphering the unexplored Leptospira diversity from soils uncovers genomic evolution to virulence.</title>
        <authorList>
            <person name="Thibeaux R."/>
            <person name="Iraola G."/>
            <person name="Ferres I."/>
            <person name="Bierque E."/>
            <person name="Girault D."/>
            <person name="Soupe-Gilbert M.E."/>
            <person name="Picardeau M."/>
            <person name="Goarant C."/>
        </authorList>
    </citation>
    <scope>NUCLEOTIDE SEQUENCE [LARGE SCALE GENOMIC DNA]</scope>
    <source>
        <strain evidence="2 3">ATI7-C-A5</strain>
    </source>
</reference>
<dbReference type="AlphaFoldDB" id="A0AAE4QL46"/>
<feature type="region of interest" description="Disordered" evidence="1">
    <location>
        <begin position="1"/>
        <end position="24"/>
    </location>
</feature>